<dbReference type="EMBL" id="WQLB01000017">
    <property type="protein sequence ID" value="MVN87677.1"/>
    <property type="molecule type" value="Genomic_DNA"/>
</dbReference>
<name>A0A7C9LMX8_9DEIO</name>
<evidence type="ECO:0000256" key="1">
    <source>
        <dbReference type="SAM" id="MobiDB-lite"/>
    </source>
</evidence>
<keyword evidence="3" id="KW-1185">Reference proteome</keyword>
<dbReference type="AlphaFoldDB" id="A0A7C9LMX8"/>
<dbReference type="Proteomes" id="UP000483286">
    <property type="component" value="Unassembled WGS sequence"/>
</dbReference>
<evidence type="ECO:0008006" key="4">
    <source>
        <dbReference type="Google" id="ProtNLM"/>
    </source>
</evidence>
<comment type="caution">
    <text evidence="2">The sequence shown here is derived from an EMBL/GenBank/DDBJ whole genome shotgun (WGS) entry which is preliminary data.</text>
</comment>
<organism evidence="2 3">
    <name type="scientific">Deinococcus arboris</name>
    <dbReference type="NCBI Taxonomy" id="2682977"/>
    <lineage>
        <taxon>Bacteria</taxon>
        <taxon>Thermotogati</taxon>
        <taxon>Deinococcota</taxon>
        <taxon>Deinococci</taxon>
        <taxon>Deinococcales</taxon>
        <taxon>Deinococcaceae</taxon>
        <taxon>Deinococcus</taxon>
    </lineage>
</organism>
<dbReference type="SUPFAM" id="SSF46785">
    <property type="entry name" value="Winged helix' DNA-binding domain"/>
    <property type="match status" value="1"/>
</dbReference>
<protein>
    <recommendedName>
        <fullName evidence="4">ArsR family transcriptional regulator</fullName>
    </recommendedName>
</protein>
<evidence type="ECO:0000313" key="3">
    <source>
        <dbReference type="Proteomes" id="UP000483286"/>
    </source>
</evidence>
<proteinExistence type="predicted"/>
<gene>
    <name evidence="2" type="ORF">GO986_12990</name>
</gene>
<dbReference type="Gene3D" id="1.10.10.10">
    <property type="entry name" value="Winged helix-like DNA-binding domain superfamily/Winged helix DNA-binding domain"/>
    <property type="match status" value="1"/>
</dbReference>
<dbReference type="RefSeq" id="WP_157459729.1">
    <property type="nucleotide sequence ID" value="NZ_WQLB01000017.1"/>
</dbReference>
<dbReference type="InterPro" id="IPR011991">
    <property type="entry name" value="ArsR-like_HTH"/>
</dbReference>
<sequence length="220" mass="23966">MTQQASLFVTDPTAARALRQDHTLLGLFVSPQSPSDLAPRLGMAPSLVHHHARRLTDLGLLFEQRREGGRVYFQLAAREFRVPSNLLPPEDTQGNGTADLHELSKGFLRAYGRSWAQLHDSEEDVYGFGDAEHPAAPMTPPDAPSPEGHPTHLDRLTLHLTPARYQRLARALSALLDEASAEGHSEGGQPCTLAVLAYREVPGPALSLSRSINSFLGAQQ</sequence>
<dbReference type="CDD" id="cd00090">
    <property type="entry name" value="HTH_ARSR"/>
    <property type="match status" value="1"/>
</dbReference>
<feature type="region of interest" description="Disordered" evidence="1">
    <location>
        <begin position="130"/>
        <end position="152"/>
    </location>
</feature>
<accession>A0A7C9LMX8</accession>
<dbReference type="InterPro" id="IPR036390">
    <property type="entry name" value="WH_DNA-bd_sf"/>
</dbReference>
<dbReference type="InterPro" id="IPR036388">
    <property type="entry name" value="WH-like_DNA-bd_sf"/>
</dbReference>
<reference evidence="2 3" key="1">
    <citation type="submission" date="2019-12" db="EMBL/GenBank/DDBJ databases">
        <title>Deinococcus sp. HMF7620 Genome sequencing and assembly.</title>
        <authorList>
            <person name="Kang H."/>
            <person name="Kim H."/>
            <person name="Joh K."/>
        </authorList>
    </citation>
    <scope>NUCLEOTIDE SEQUENCE [LARGE SCALE GENOMIC DNA]</scope>
    <source>
        <strain evidence="2 3">HMF7620</strain>
    </source>
</reference>
<evidence type="ECO:0000313" key="2">
    <source>
        <dbReference type="EMBL" id="MVN87677.1"/>
    </source>
</evidence>